<feature type="region of interest" description="Disordered" evidence="1">
    <location>
        <begin position="50"/>
        <end position="70"/>
    </location>
</feature>
<dbReference type="Proteomes" id="UP000547528">
    <property type="component" value="Unassembled WGS sequence"/>
</dbReference>
<feature type="transmembrane region" description="Helical" evidence="2">
    <location>
        <begin position="26"/>
        <end position="43"/>
    </location>
</feature>
<keyword evidence="4" id="KW-1185">Reference proteome</keyword>
<evidence type="ECO:0000256" key="1">
    <source>
        <dbReference type="SAM" id="MobiDB-lite"/>
    </source>
</evidence>
<sequence>MPLSALLSVLAQPELGADAPSWAPIVFAVGAFVVVVLVLILVRQKLKQYEMRRQDPDHPEDADARDPDQD</sequence>
<dbReference type="EMBL" id="JACIBT010000006">
    <property type="protein sequence ID" value="MBB3668051.1"/>
    <property type="molecule type" value="Genomic_DNA"/>
</dbReference>
<protein>
    <submittedName>
        <fullName evidence="3">Uncharacterized protein</fullName>
    </submittedName>
</protein>
<evidence type="ECO:0000256" key="2">
    <source>
        <dbReference type="SAM" id="Phobius"/>
    </source>
</evidence>
<keyword evidence="2" id="KW-0812">Transmembrane</keyword>
<name>A0A7W5TQU2_9MICC</name>
<organism evidence="3 4">
    <name type="scientific">Garicola koreensis</name>
    <dbReference type="NCBI Taxonomy" id="1262554"/>
    <lineage>
        <taxon>Bacteria</taxon>
        <taxon>Bacillati</taxon>
        <taxon>Actinomycetota</taxon>
        <taxon>Actinomycetes</taxon>
        <taxon>Micrococcales</taxon>
        <taxon>Micrococcaceae</taxon>
        <taxon>Garicola</taxon>
    </lineage>
</organism>
<proteinExistence type="predicted"/>
<reference evidence="3 4" key="1">
    <citation type="submission" date="2020-08" db="EMBL/GenBank/DDBJ databases">
        <title>Sequencing the genomes of 1000 actinobacteria strains.</title>
        <authorList>
            <person name="Klenk H.-P."/>
        </authorList>
    </citation>
    <scope>NUCLEOTIDE SEQUENCE [LARGE SCALE GENOMIC DNA]</scope>
    <source>
        <strain evidence="3 4">DSM 28238</strain>
    </source>
</reference>
<evidence type="ECO:0000313" key="3">
    <source>
        <dbReference type="EMBL" id="MBB3668051.1"/>
    </source>
</evidence>
<gene>
    <name evidence="3" type="ORF">FHX47_001680</name>
</gene>
<accession>A0A7W5TQU2</accession>
<comment type="caution">
    <text evidence="3">The sequence shown here is derived from an EMBL/GenBank/DDBJ whole genome shotgun (WGS) entry which is preliminary data.</text>
</comment>
<keyword evidence="2" id="KW-0472">Membrane</keyword>
<keyword evidence="2" id="KW-1133">Transmembrane helix</keyword>
<evidence type="ECO:0000313" key="4">
    <source>
        <dbReference type="Proteomes" id="UP000547528"/>
    </source>
</evidence>
<dbReference type="AlphaFoldDB" id="A0A7W5TQU2"/>
<dbReference type="RefSeq" id="WP_183358472.1">
    <property type="nucleotide sequence ID" value="NZ_BAABKR010000016.1"/>
</dbReference>